<dbReference type="Proteomes" id="UP000271889">
    <property type="component" value="Unassembled WGS sequence"/>
</dbReference>
<evidence type="ECO:0000256" key="1">
    <source>
        <dbReference type="SAM" id="MobiDB-lite"/>
    </source>
</evidence>
<feature type="compositionally biased region" description="Basic and acidic residues" evidence="1">
    <location>
        <begin position="123"/>
        <end position="134"/>
    </location>
</feature>
<evidence type="ECO:0000313" key="3">
    <source>
        <dbReference type="Proteomes" id="UP000271889"/>
    </source>
</evidence>
<keyword evidence="3" id="KW-1185">Reference proteome</keyword>
<accession>A0A3P6SMI4</accession>
<organism evidence="2 3">
    <name type="scientific">Cylicostephanus goldi</name>
    <name type="common">Nematode worm</name>
    <dbReference type="NCBI Taxonomy" id="71465"/>
    <lineage>
        <taxon>Eukaryota</taxon>
        <taxon>Metazoa</taxon>
        <taxon>Ecdysozoa</taxon>
        <taxon>Nematoda</taxon>
        <taxon>Chromadorea</taxon>
        <taxon>Rhabditida</taxon>
        <taxon>Rhabditina</taxon>
        <taxon>Rhabditomorpha</taxon>
        <taxon>Strongyloidea</taxon>
        <taxon>Strongylidae</taxon>
        <taxon>Cylicostephanus</taxon>
    </lineage>
</organism>
<reference evidence="2 3" key="1">
    <citation type="submission" date="2018-11" db="EMBL/GenBank/DDBJ databases">
        <authorList>
            <consortium name="Pathogen Informatics"/>
        </authorList>
    </citation>
    <scope>NUCLEOTIDE SEQUENCE [LARGE SCALE GENOMIC DNA]</scope>
</reference>
<protein>
    <submittedName>
        <fullName evidence="2">Uncharacterized protein</fullName>
    </submittedName>
</protein>
<feature type="region of interest" description="Disordered" evidence="1">
    <location>
        <begin position="83"/>
        <end position="136"/>
    </location>
</feature>
<gene>
    <name evidence="2" type="ORF">CGOC_LOCUS3243</name>
</gene>
<dbReference type="AlphaFoldDB" id="A0A3P6SMI4"/>
<proteinExistence type="predicted"/>
<dbReference type="EMBL" id="UYRV01008088">
    <property type="protein sequence ID" value="VDK55211.1"/>
    <property type="molecule type" value="Genomic_DNA"/>
</dbReference>
<evidence type="ECO:0000313" key="2">
    <source>
        <dbReference type="EMBL" id="VDK55211.1"/>
    </source>
</evidence>
<name>A0A3P6SMI4_CYLGO</name>
<dbReference type="OrthoDB" id="5857939at2759"/>
<sequence>MTHLDSDNGDRLRAKLLHRSHTAERVARNWATVFAHNYVREISCFGTPPRDLDIFPSDGKRNGAVTWIKSLKRTRSDDRIPQIECPDAESMGDSVFDAPMESADSSRGAEIDRGSDSGCSSERAGRSATKKDISKQSPCICDVDEKFINTRCGSPSSAVLCCIG</sequence>